<comment type="function">
    <text evidence="1">Involved in pre-25S rRNA processing.</text>
</comment>
<evidence type="ECO:0000256" key="7">
    <source>
        <dbReference type="PROSITE-ProRule" id="PRU00176"/>
    </source>
</evidence>
<evidence type="ECO:0000256" key="8">
    <source>
        <dbReference type="SAM" id="MobiDB-lite"/>
    </source>
</evidence>
<gene>
    <name evidence="10" type="ORF">INT44_007229</name>
</gene>
<dbReference type="AlphaFoldDB" id="A0A8H7PNV1"/>
<dbReference type="PANTHER" id="PTHR23236">
    <property type="entry name" value="EUKARYOTIC TRANSLATION INITIATION FACTOR 4B/4H"/>
    <property type="match status" value="1"/>
</dbReference>
<dbReference type="InterPro" id="IPR034221">
    <property type="entry name" value="RBM34_RRM2"/>
</dbReference>
<evidence type="ECO:0000256" key="3">
    <source>
        <dbReference type="ARBA" id="ARBA00007077"/>
    </source>
</evidence>
<reference evidence="10" key="1">
    <citation type="submission" date="2020-12" db="EMBL/GenBank/DDBJ databases">
        <title>Metabolic potential, ecology and presence of endohyphal bacteria is reflected in genomic diversity of Mucoromycotina.</title>
        <authorList>
            <person name="Muszewska A."/>
            <person name="Okrasinska A."/>
            <person name="Steczkiewicz K."/>
            <person name="Drgas O."/>
            <person name="Orlowska M."/>
            <person name="Perlinska-Lenart U."/>
            <person name="Aleksandrzak-Piekarczyk T."/>
            <person name="Szatraj K."/>
            <person name="Zielenkiewicz U."/>
            <person name="Pilsyk S."/>
            <person name="Malc E."/>
            <person name="Mieczkowski P."/>
            <person name="Kruszewska J.S."/>
            <person name="Biernat P."/>
            <person name="Pawlowska J."/>
        </authorList>
    </citation>
    <scope>NUCLEOTIDE SEQUENCE</scope>
    <source>
        <strain evidence="10">WA0000051536</strain>
    </source>
</reference>
<dbReference type="CDD" id="cd12395">
    <property type="entry name" value="RRM2_RBM34"/>
    <property type="match status" value="1"/>
</dbReference>
<dbReference type="GO" id="GO:0000463">
    <property type="term" value="P:maturation of LSU-rRNA from tricistronic rRNA transcript (SSU-rRNA, 5.8S rRNA, LSU-rRNA)"/>
    <property type="evidence" value="ECO:0007669"/>
    <property type="project" value="TreeGrafter"/>
</dbReference>
<keyword evidence="6" id="KW-0539">Nucleus</keyword>
<feature type="region of interest" description="Disordered" evidence="8">
    <location>
        <begin position="319"/>
        <end position="404"/>
    </location>
</feature>
<dbReference type="OrthoDB" id="442677at2759"/>
<dbReference type="PANTHER" id="PTHR23236:SF25">
    <property type="entry name" value="RNA-BINDING PROTEIN 34"/>
    <property type="match status" value="1"/>
</dbReference>
<evidence type="ECO:0000313" key="11">
    <source>
        <dbReference type="Proteomes" id="UP000612746"/>
    </source>
</evidence>
<name>A0A8H7PNV1_9FUNG</name>
<organism evidence="10 11">
    <name type="scientific">Umbelopsis vinacea</name>
    <dbReference type="NCBI Taxonomy" id="44442"/>
    <lineage>
        <taxon>Eukaryota</taxon>
        <taxon>Fungi</taxon>
        <taxon>Fungi incertae sedis</taxon>
        <taxon>Mucoromycota</taxon>
        <taxon>Mucoromycotina</taxon>
        <taxon>Umbelopsidomycetes</taxon>
        <taxon>Umbelopsidales</taxon>
        <taxon>Umbelopsidaceae</taxon>
        <taxon>Umbelopsis</taxon>
    </lineage>
</organism>
<accession>A0A8H7PNV1</accession>
<dbReference type="PROSITE" id="PS50102">
    <property type="entry name" value="RRM"/>
    <property type="match status" value="2"/>
</dbReference>
<dbReference type="GO" id="GO:0005730">
    <property type="term" value="C:nucleolus"/>
    <property type="evidence" value="ECO:0007669"/>
    <property type="project" value="UniProtKB-SubCell"/>
</dbReference>
<dbReference type="SMART" id="SM00360">
    <property type="entry name" value="RRM"/>
    <property type="match status" value="2"/>
</dbReference>
<evidence type="ECO:0000259" key="9">
    <source>
        <dbReference type="PROSITE" id="PS50102"/>
    </source>
</evidence>
<comment type="caution">
    <text evidence="10">The sequence shown here is derived from an EMBL/GenBank/DDBJ whole genome shotgun (WGS) entry which is preliminary data.</text>
</comment>
<comment type="subcellular location">
    <subcellularLocation>
        <location evidence="2">Nucleus</location>
        <location evidence="2">Nucleolus</location>
    </subcellularLocation>
</comment>
<feature type="compositionally biased region" description="Polar residues" evidence="8">
    <location>
        <begin position="356"/>
        <end position="365"/>
    </location>
</feature>
<dbReference type="EMBL" id="JAEPRA010000013">
    <property type="protein sequence ID" value="KAG2176566.1"/>
    <property type="molecule type" value="Genomic_DNA"/>
</dbReference>
<keyword evidence="11" id="KW-1185">Reference proteome</keyword>
<dbReference type="InterPro" id="IPR012677">
    <property type="entry name" value="Nucleotide-bd_a/b_plait_sf"/>
</dbReference>
<feature type="compositionally biased region" description="Gly residues" evidence="8">
    <location>
        <begin position="334"/>
        <end position="347"/>
    </location>
</feature>
<evidence type="ECO:0000256" key="1">
    <source>
        <dbReference type="ARBA" id="ARBA00002475"/>
    </source>
</evidence>
<dbReference type="InterPro" id="IPR035979">
    <property type="entry name" value="RBD_domain_sf"/>
</dbReference>
<evidence type="ECO:0000256" key="6">
    <source>
        <dbReference type="ARBA" id="ARBA00023242"/>
    </source>
</evidence>
<dbReference type="Pfam" id="PF00076">
    <property type="entry name" value="RRM_1"/>
    <property type="match status" value="1"/>
</dbReference>
<keyword evidence="5 7" id="KW-0694">RNA-binding</keyword>
<dbReference type="Proteomes" id="UP000612746">
    <property type="component" value="Unassembled WGS sequence"/>
</dbReference>
<evidence type="ECO:0000313" key="10">
    <source>
        <dbReference type="EMBL" id="KAG2176566.1"/>
    </source>
</evidence>
<sequence length="404" mass="44683">MATAYTPGLLSQTLLGSKAEKLDTTVDDLFKNSAGPSQVATAALSVASVKAGKVDPAQRAREAVKTAKSVEKIITQTKHDKKDSKKRKVQEDKKGQQAKKAKVEVEDPQKKVEQEKERLLKIRDEEKAKNERTLFVGNLPVSTIQKEEYKELKKAFSEYGKIESIRFRSVAFSDLLPRKAAFISGKLHPERDVLNAYIVYADKESMEKGLEMNAQVFNDKHLRVDSAANPRNHDRKRSVFVGGLPFDAQEEQLWEFFGECGDIENVRIVRDAKTNIGKGIAYVQFSDRNSVDLALQLKDKKLGGKRKLRLDRCKVSVAEGGKPSVPSAKKGAKGAKGGAKGAMGVKGGKVRKITNSKEVNSQLSASAFEGTRATKDDKTAVKPKKHRIRARTIAYKQKSTKGKK</sequence>
<feature type="compositionally biased region" description="Basic residues" evidence="8">
    <location>
        <begin position="381"/>
        <end position="390"/>
    </location>
</feature>
<feature type="domain" description="RRM" evidence="9">
    <location>
        <begin position="237"/>
        <end position="315"/>
    </location>
</feature>
<protein>
    <recommendedName>
        <fullName evidence="4">Nucleolar protein 12</fullName>
    </recommendedName>
</protein>
<evidence type="ECO:0000256" key="2">
    <source>
        <dbReference type="ARBA" id="ARBA00004604"/>
    </source>
</evidence>
<comment type="similarity">
    <text evidence="3">Belongs to the RRM RBM34 family.</text>
</comment>
<dbReference type="Gene3D" id="3.30.70.330">
    <property type="match status" value="2"/>
</dbReference>
<feature type="region of interest" description="Disordered" evidence="8">
    <location>
        <begin position="73"/>
        <end position="110"/>
    </location>
</feature>
<dbReference type="InterPro" id="IPR000504">
    <property type="entry name" value="RRM_dom"/>
</dbReference>
<dbReference type="GO" id="GO:0019843">
    <property type="term" value="F:rRNA binding"/>
    <property type="evidence" value="ECO:0007669"/>
    <property type="project" value="TreeGrafter"/>
</dbReference>
<evidence type="ECO:0000256" key="5">
    <source>
        <dbReference type="ARBA" id="ARBA00022884"/>
    </source>
</evidence>
<dbReference type="SUPFAM" id="SSF54928">
    <property type="entry name" value="RNA-binding domain, RBD"/>
    <property type="match status" value="2"/>
</dbReference>
<proteinExistence type="inferred from homology"/>
<feature type="domain" description="RRM" evidence="9">
    <location>
        <begin position="132"/>
        <end position="229"/>
    </location>
</feature>
<evidence type="ECO:0000256" key="4">
    <source>
        <dbReference type="ARBA" id="ARBA00015520"/>
    </source>
</evidence>